<feature type="region of interest" description="Disordered" evidence="1">
    <location>
        <begin position="719"/>
        <end position="749"/>
    </location>
</feature>
<dbReference type="Proteomes" id="UP000006671">
    <property type="component" value="Unassembled WGS sequence"/>
</dbReference>
<dbReference type="InParanoid" id="D2VXB7"/>
<dbReference type="EMBL" id="GG738907">
    <property type="protein sequence ID" value="EFC38477.1"/>
    <property type="molecule type" value="Genomic_DNA"/>
</dbReference>
<accession>D2VXB7</accession>
<keyword evidence="3" id="KW-1185">Reference proteome</keyword>
<organism evidence="3">
    <name type="scientific">Naegleria gruberi</name>
    <name type="common">Amoeba</name>
    <dbReference type="NCBI Taxonomy" id="5762"/>
    <lineage>
        <taxon>Eukaryota</taxon>
        <taxon>Discoba</taxon>
        <taxon>Heterolobosea</taxon>
        <taxon>Tetramitia</taxon>
        <taxon>Eutetramitia</taxon>
        <taxon>Vahlkampfiidae</taxon>
        <taxon>Naegleria</taxon>
    </lineage>
</organism>
<proteinExistence type="predicted"/>
<feature type="compositionally biased region" description="Low complexity" evidence="1">
    <location>
        <begin position="720"/>
        <end position="743"/>
    </location>
</feature>
<reference evidence="2 3" key="1">
    <citation type="journal article" date="2010" name="Cell">
        <title>The genome of Naegleria gruberi illuminates early eukaryotic versatility.</title>
        <authorList>
            <person name="Fritz-Laylin L.K."/>
            <person name="Prochnik S.E."/>
            <person name="Ginger M.L."/>
            <person name="Dacks J.B."/>
            <person name="Carpenter M.L."/>
            <person name="Field M.C."/>
            <person name="Kuo A."/>
            <person name="Paredez A."/>
            <person name="Chapman J."/>
            <person name="Pham J."/>
            <person name="Shu S."/>
            <person name="Neupane R."/>
            <person name="Cipriano M."/>
            <person name="Mancuso J."/>
            <person name="Tu H."/>
            <person name="Salamov A."/>
            <person name="Lindquist E."/>
            <person name="Shapiro H."/>
            <person name="Lucas S."/>
            <person name="Grigoriev I.V."/>
            <person name="Cande W.Z."/>
            <person name="Fulton C."/>
            <person name="Rokhsar D.S."/>
            <person name="Dawson S.C."/>
        </authorList>
    </citation>
    <scope>NUCLEOTIDE SEQUENCE [LARGE SCALE GENOMIC DNA]</scope>
    <source>
        <strain evidence="2 3">NEG-M</strain>
    </source>
</reference>
<protein>
    <submittedName>
        <fullName evidence="2">Predicted protein</fullName>
    </submittedName>
</protein>
<gene>
    <name evidence="2" type="ORF">NAEGRDRAFT_73689</name>
</gene>
<dbReference type="VEuPathDB" id="AmoebaDB:NAEGRDRAFT_73689"/>
<dbReference type="GeneID" id="8858321"/>
<name>D2VXB7_NAEGR</name>
<dbReference type="RefSeq" id="XP_002671221.1">
    <property type="nucleotide sequence ID" value="XM_002671175.1"/>
</dbReference>
<feature type="region of interest" description="Disordered" evidence="1">
    <location>
        <begin position="334"/>
        <end position="381"/>
    </location>
</feature>
<feature type="compositionally biased region" description="Low complexity" evidence="1">
    <location>
        <begin position="334"/>
        <end position="376"/>
    </location>
</feature>
<sequence>MKSIQIVPNEIDLGVNSIGEKIKCKLTINNESKSEEAGFVILDSTKQESYQVQFNIKNGTIAPCKHEIIELTCEYFLPGIQTFSVQIQDLKTKIIHKCLIKCRVIVDSPIHIENINQDRILNFGFCYIHPLSSLSTTTTTSNLSELSPTSTTTTSTTILDNLSKVSNFKITNTKDYSLNLKLISNSKKQILIYSDENLQNLLTEKSIIKIEPQQTITIHVGLKPHLNSNLAKKGKCISFSSSIVLNVLNEEKQIFSQVIQIRAFVGKSILNIDNQFIDFGWSSNLKTFNSQFTLSNGNQFLPLEYEIISSSPNELYLNNDSERVGNLIGCKINSSNNNNNSNNNTPINSPIPTSNNTNNISSTNTLSTTTTNNTSSNEDDENNKKVLKFTFNPLTSGLHDHYFTIINKSSSYNNSEVSKIAIRAFVDDRKSLRNNLQADSSGVDALVFSNVYVIKEQDENDQIVKITGIPHQHLQKLANQLVEEYDYLQDSDEELRNEIRNSTILGVQEFQLSNISKNDMILIPNSDIDMIVFVKKQKSKQLSSLNSIEKLERIKQFNSFTQYPNKGKPFILPAGEQLTLVTMLSGLPLTMNDNETENLLKKNYVELQRSLILSDDEQRALKLINVHIQMGISEVSLRSNTINLGKIGYIDKWSDRKFQIVLNNDHSDVLSKVKLISKPKGIEFVSNYSSMSPITPTSSGGGGSTTSTTTMNLLQHFDQSSPTLSTNSPGNSSNSSNNSNEMSSRTKWTIPPKGQKTIICILKTSEFKDFNNFSNNNILIIY</sequence>
<dbReference type="PANTHER" id="PTHR39211">
    <property type="entry name" value="CHROMOSOME 7, WHOLE GENOME SHOTGUN SEQUENCE"/>
    <property type="match status" value="1"/>
</dbReference>
<evidence type="ECO:0000313" key="3">
    <source>
        <dbReference type="Proteomes" id="UP000006671"/>
    </source>
</evidence>
<evidence type="ECO:0000313" key="2">
    <source>
        <dbReference type="EMBL" id="EFC38477.1"/>
    </source>
</evidence>
<dbReference type="PANTHER" id="PTHR39211:SF1">
    <property type="entry name" value="ABNORMAL SPINDLE-LIKE MICROCEPHALY-ASSOCIATED PROTEIN ASH DOMAIN-CONTAINING PROTEIN"/>
    <property type="match status" value="1"/>
</dbReference>
<dbReference type="AlphaFoldDB" id="D2VXB7"/>
<evidence type="ECO:0000256" key="1">
    <source>
        <dbReference type="SAM" id="MobiDB-lite"/>
    </source>
</evidence>
<dbReference type="KEGG" id="ngr:NAEGRDRAFT_73689"/>
<dbReference type="STRING" id="5762.D2VXB7"/>